<evidence type="ECO:0000313" key="3">
    <source>
        <dbReference type="Proteomes" id="UP000198406"/>
    </source>
</evidence>
<feature type="region of interest" description="Disordered" evidence="1">
    <location>
        <begin position="552"/>
        <end position="582"/>
    </location>
</feature>
<proteinExistence type="predicted"/>
<feature type="region of interest" description="Disordered" evidence="1">
    <location>
        <begin position="364"/>
        <end position="539"/>
    </location>
</feature>
<reference evidence="2 3" key="1">
    <citation type="journal article" date="2015" name="Plant Cell">
        <title>Oil accumulation by the oleaginous diatom Fistulifera solaris as revealed by the genome and transcriptome.</title>
        <authorList>
            <person name="Tanaka T."/>
            <person name="Maeda Y."/>
            <person name="Veluchamy A."/>
            <person name="Tanaka M."/>
            <person name="Abida H."/>
            <person name="Marechal E."/>
            <person name="Bowler C."/>
            <person name="Muto M."/>
            <person name="Sunaga Y."/>
            <person name="Tanaka M."/>
            <person name="Yoshino T."/>
            <person name="Taniguchi T."/>
            <person name="Fukuda Y."/>
            <person name="Nemoto M."/>
            <person name="Matsumoto M."/>
            <person name="Wong P.S."/>
            <person name="Aburatani S."/>
            <person name="Fujibuchi W."/>
        </authorList>
    </citation>
    <scope>NUCLEOTIDE SEQUENCE [LARGE SCALE GENOMIC DNA]</scope>
    <source>
        <strain evidence="2 3">JPCC DA0580</strain>
    </source>
</reference>
<dbReference type="Proteomes" id="UP000198406">
    <property type="component" value="Unassembled WGS sequence"/>
</dbReference>
<gene>
    <name evidence="2" type="ORF">FisN_1Lh570</name>
</gene>
<evidence type="ECO:0000313" key="2">
    <source>
        <dbReference type="EMBL" id="GAX19958.1"/>
    </source>
</evidence>
<evidence type="ECO:0000256" key="1">
    <source>
        <dbReference type="SAM" id="MobiDB-lite"/>
    </source>
</evidence>
<feature type="compositionally biased region" description="Basic residues" evidence="1">
    <location>
        <begin position="486"/>
        <end position="499"/>
    </location>
</feature>
<dbReference type="AlphaFoldDB" id="A0A1Z5K1R2"/>
<feature type="compositionally biased region" description="Basic and acidic residues" evidence="1">
    <location>
        <begin position="417"/>
        <end position="426"/>
    </location>
</feature>
<dbReference type="OrthoDB" id="10670879at2759"/>
<name>A0A1Z5K1R2_FISSO</name>
<dbReference type="EMBL" id="BDSP01000141">
    <property type="protein sequence ID" value="GAX19958.1"/>
    <property type="molecule type" value="Genomic_DNA"/>
</dbReference>
<keyword evidence="3" id="KW-1185">Reference proteome</keyword>
<dbReference type="InParanoid" id="A0A1Z5K1R2"/>
<evidence type="ECO:0008006" key="4">
    <source>
        <dbReference type="Google" id="ProtNLM"/>
    </source>
</evidence>
<feature type="compositionally biased region" description="Basic and acidic residues" evidence="1">
    <location>
        <begin position="566"/>
        <end position="582"/>
    </location>
</feature>
<organism evidence="2 3">
    <name type="scientific">Fistulifera solaris</name>
    <name type="common">Oleaginous diatom</name>
    <dbReference type="NCBI Taxonomy" id="1519565"/>
    <lineage>
        <taxon>Eukaryota</taxon>
        <taxon>Sar</taxon>
        <taxon>Stramenopiles</taxon>
        <taxon>Ochrophyta</taxon>
        <taxon>Bacillariophyta</taxon>
        <taxon>Bacillariophyceae</taxon>
        <taxon>Bacillariophycidae</taxon>
        <taxon>Naviculales</taxon>
        <taxon>Naviculaceae</taxon>
        <taxon>Fistulifera</taxon>
    </lineage>
</organism>
<protein>
    <recommendedName>
        <fullName evidence="4">Stc1 domain-containing protein</fullName>
    </recommendedName>
</protein>
<accession>A0A1Z5K1R2</accession>
<feature type="compositionally biased region" description="Basic and acidic residues" evidence="1">
    <location>
        <begin position="462"/>
        <end position="475"/>
    </location>
</feature>
<feature type="compositionally biased region" description="Polar residues" evidence="1">
    <location>
        <begin position="406"/>
        <end position="416"/>
    </location>
</feature>
<feature type="compositionally biased region" description="Polar residues" evidence="1">
    <location>
        <begin position="364"/>
        <end position="379"/>
    </location>
</feature>
<comment type="caution">
    <text evidence="2">The sequence shown here is derived from an EMBL/GenBank/DDBJ whole genome shotgun (WGS) entry which is preliminary data.</text>
</comment>
<feature type="compositionally biased region" description="Basic and acidic residues" evidence="1">
    <location>
        <begin position="438"/>
        <end position="447"/>
    </location>
</feature>
<sequence>MTPLTDKRPNKLSVDSKHIGLRFASSIESILWRSRLERVNVRDKDRERLNKCYAPGHPDYLEREGDFPSSEAYRFLEKVAYALRRNPSQRTFIVDHNDAKCTEDSVWLSLPKWQHDCDLPSIYWHIVTERSIEKSVFREIFADCEWTIEHGEGPRGTTFVSKYAYADENDGPEAQTVVKRHYGTLFSDQPEVVAQQGLECGDELYQAARRFGTFPKPVVRIFRCAPRESLIEGMTRVLKQQPPDNVFNIWIRHSEAPEKMLEGFGKYEFQVDDTSKSPLELLTTIIVSEEAADDGTVISVSSPMSAEKYHKKSSLHVSVPKEIPEVENDTEMVSPLNSTDVHIDATGAPLFSVESLLTPSMTSIQDVDETTTPTLSSAITPKRGSSRRSSSSNSDNDEENVHVETKSSTSSPSKANTEQKKNELARKTPIKSPASTPAKKEQLKTSRESSPVAHDSTPPLKGVDEPVEAVHKEETTGQLVNTGKKTPARKKRSKKKSKSPTRSPQIPNYHEEKKDVDGDSPTGKSLDSRDATVLAQNVYNEVPKDLVCRSCKKPKKKSDYSKAQLRKKEDRRCTGCVHQDQK</sequence>